<keyword evidence="1" id="KW-1133">Transmembrane helix</keyword>
<evidence type="ECO:0000313" key="3">
    <source>
        <dbReference type="Proteomes" id="UP000178946"/>
    </source>
</evidence>
<protein>
    <recommendedName>
        <fullName evidence="4">Type 4 fimbrial biogenesis protein PilX N-terminal domain-containing protein</fullName>
    </recommendedName>
</protein>
<evidence type="ECO:0000256" key="1">
    <source>
        <dbReference type="SAM" id="Phobius"/>
    </source>
</evidence>
<comment type="caution">
    <text evidence="2">The sequence shown here is derived from an EMBL/GenBank/DDBJ whole genome shotgun (WGS) entry which is preliminary data.</text>
</comment>
<sequence length="129" mass="13852">MRENKGYIAITSAIIIMALILTVAGVVSFSSYFNRSGSLGASLKERSRAFAEACADHALLKLALDDSYGGNEAVFVTPSESCEILQIETAGSQKTIKTTAVVEKTTTNIKVITSVQPLTVISWEEVPEH</sequence>
<organism evidence="2 3">
    <name type="scientific">Candidatus Wolfebacteria bacterium RIFCSPLOWO2_01_FULL_45_19</name>
    <dbReference type="NCBI Taxonomy" id="1802557"/>
    <lineage>
        <taxon>Bacteria</taxon>
        <taxon>Candidatus Wolfeibacteriota</taxon>
    </lineage>
</organism>
<accession>A0A1F8DUX1</accession>
<dbReference type="AlphaFoldDB" id="A0A1F8DUX1"/>
<dbReference type="STRING" id="1802557.A3A20_01655"/>
<name>A0A1F8DUX1_9BACT</name>
<dbReference type="EMBL" id="MGIR01000001">
    <property type="protein sequence ID" value="OGM91625.1"/>
    <property type="molecule type" value="Genomic_DNA"/>
</dbReference>
<gene>
    <name evidence="2" type="ORF">A3A20_01655</name>
</gene>
<keyword evidence="1" id="KW-0472">Membrane</keyword>
<reference evidence="2 3" key="1">
    <citation type="journal article" date="2016" name="Nat. Commun.">
        <title>Thousands of microbial genomes shed light on interconnected biogeochemical processes in an aquifer system.</title>
        <authorList>
            <person name="Anantharaman K."/>
            <person name="Brown C.T."/>
            <person name="Hug L.A."/>
            <person name="Sharon I."/>
            <person name="Castelle C.J."/>
            <person name="Probst A.J."/>
            <person name="Thomas B.C."/>
            <person name="Singh A."/>
            <person name="Wilkins M.J."/>
            <person name="Karaoz U."/>
            <person name="Brodie E.L."/>
            <person name="Williams K.H."/>
            <person name="Hubbard S.S."/>
            <person name="Banfield J.F."/>
        </authorList>
    </citation>
    <scope>NUCLEOTIDE SEQUENCE [LARGE SCALE GENOMIC DNA]</scope>
</reference>
<dbReference type="Proteomes" id="UP000178946">
    <property type="component" value="Unassembled WGS sequence"/>
</dbReference>
<keyword evidence="1" id="KW-0812">Transmembrane</keyword>
<evidence type="ECO:0000313" key="2">
    <source>
        <dbReference type="EMBL" id="OGM91625.1"/>
    </source>
</evidence>
<proteinExistence type="predicted"/>
<feature type="transmembrane region" description="Helical" evidence="1">
    <location>
        <begin position="6"/>
        <end position="29"/>
    </location>
</feature>
<evidence type="ECO:0008006" key="4">
    <source>
        <dbReference type="Google" id="ProtNLM"/>
    </source>
</evidence>